<accession>A0A853DFM0</accession>
<dbReference type="Proteomes" id="UP000571817">
    <property type="component" value="Unassembled WGS sequence"/>
</dbReference>
<sequence>MTRGRLLLASLVLALVAVAVVAVLTAGHRSQPLDPGSPAPDGARAVAQVLRSQGVSVQVTHTAAGLAQQSAGADSTVVVTRAGLLGRASLQRIARESTSAGALVVVAPPASVLADLGLPIREVPGEGSVDATQLRCSAAPFAGLVFDGGVGTRSYTSTAGTGCVQVEDGGDAIRTLPAVAGVRPAVIIVGSAKILRNDGVLSADDAAIAVRALGSHPRVIWVAADDAHADASATGTGGPSPWPRWLGPGIWLAAACVVLLMLWRGRRLGRLVTEPLPVVVPAVETTRSRGQLYRRARDTARTAEVLRIASRHRLAHYLGLSPTTSPAELVRETAQATSRDTREVHDVLVSGPVDDEQQLIRTAQQLQDLERQVHRP</sequence>
<dbReference type="AlphaFoldDB" id="A0A853DFM0"/>
<dbReference type="Pfam" id="PF14258">
    <property type="entry name" value="DUF4350"/>
    <property type="match status" value="1"/>
</dbReference>
<keyword evidence="3" id="KW-1185">Reference proteome</keyword>
<reference evidence="2 3" key="1">
    <citation type="submission" date="2020-07" db="EMBL/GenBank/DDBJ databases">
        <title>Sequencing the genomes of 1000 actinobacteria strains.</title>
        <authorList>
            <person name="Klenk H.-P."/>
        </authorList>
    </citation>
    <scope>NUCLEOTIDE SEQUENCE [LARGE SCALE GENOMIC DNA]</scope>
    <source>
        <strain evidence="2 3">DSM 29531</strain>
    </source>
</reference>
<organism evidence="2 3">
    <name type="scientific">Allobranchiibius huperziae</name>
    <dbReference type="NCBI Taxonomy" id="1874116"/>
    <lineage>
        <taxon>Bacteria</taxon>
        <taxon>Bacillati</taxon>
        <taxon>Actinomycetota</taxon>
        <taxon>Actinomycetes</taxon>
        <taxon>Micrococcales</taxon>
        <taxon>Dermacoccaceae</taxon>
        <taxon>Allobranchiibius</taxon>
    </lineage>
</organism>
<dbReference type="EMBL" id="JACCFW010000001">
    <property type="protein sequence ID" value="NYJ75477.1"/>
    <property type="molecule type" value="Genomic_DNA"/>
</dbReference>
<feature type="domain" description="DUF4350" evidence="1">
    <location>
        <begin position="36"/>
        <end position="211"/>
    </location>
</feature>
<evidence type="ECO:0000313" key="2">
    <source>
        <dbReference type="EMBL" id="NYJ75477.1"/>
    </source>
</evidence>
<proteinExistence type="predicted"/>
<evidence type="ECO:0000313" key="3">
    <source>
        <dbReference type="Proteomes" id="UP000571817"/>
    </source>
</evidence>
<dbReference type="InterPro" id="IPR025646">
    <property type="entry name" value="DUF4350"/>
</dbReference>
<gene>
    <name evidence="2" type="ORF">HNR15_002440</name>
</gene>
<evidence type="ECO:0000259" key="1">
    <source>
        <dbReference type="Pfam" id="PF14258"/>
    </source>
</evidence>
<comment type="caution">
    <text evidence="2">The sequence shown here is derived from an EMBL/GenBank/DDBJ whole genome shotgun (WGS) entry which is preliminary data.</text>
</comment>
<protein>
    <recommendedName>
        <fullName evidence="1">DUF4350 domain-containing protein</fullName>
    </recommendedName>
</protein>
<name>A0A853DFM0_9MICO</name>
<dbReference type="RefSeq" id="WP_179482191.1">
    <property type="nucleotide sequence ID" value="NZ_JACCFW010000001.1"/>
</dbReference>